<dbReference type="Pfam" id="PF09948">
    <property type="entry name" value="PpoB2"/>
    <property type="match status" value="1"/>
</dbReference>
<feature type="transmembrane region" description="Helical" evidence="1">
    <location>
        <begin position="226"/>
        <end position="247"/>
    </location>
</feature>
<keyword evidence="1" id="KW-0812">Transmembrane</keyword>
<name>A0A6J5E8Q8_9BURK</name>
<keyword evidence="1" id="KW-1133">Transmembrane helix</keyword>
<keyword evidence="3" id="KW-1185">Reference proteome</keyword>
<feature type="transmembrane region" description="Helical" evidence="1">
    <location>
        <begin position="90"/>
        <end position="110"/>
    </location>
</feature>
<organism evidence="2 3">
    <name type="scientific">Paraburkholderia solisilvae</name>
    <dbReference type="NCBI Taxonomy" id="624376"/>
    <lineage>
        <taxon>Bacteria</taxon>
        <taxon>Pseudomonadati</taxon>
        <taxon>Pseudomonadota</taxon>
        <taxon>Betaproteobacteria</taxon>
        <taxon>Burkholderiales</taxon>
        <taxon>Burkholderiaceae</taxon>
        <taxon>Paraburkholderia</taxon>
    </lineage>
</organism>
<dbReference type="AlphaFoldDB" id="A0A6J5E8Q8"/>
<dbReference type="RefSeq" id="WP_246270378.1">
    <property type="nucleotide sequence ID" value="NZ_CADIKF010000029.1"/>
</dbReference>
<dbReference type="Proteomes" id="UP000494329">
    <property type="component" value="Unassembled WGS sequence"/>
</dbReference>
<evidence type="ECO:0000313" key="3">
    <source>
        <dbReference type="Proteomes" id="UP000494329"/>
    </source>
</evidence>
<reference evidence="2 3" key="1">
    <citation type="submission" date="2020-04" db="EMBL/GenBank/DDBJ databases">
        <authorList>
            <person name="De Canck E."/>
        </authorList>
    </citation>
    <scope>NUCLEOTIDE SEQUENCE [LARGE SCALE GENOMIC DNA]</scope>
    <source>
        <strain evidence="2 3">LMG 29739</strain>
    </source>
</reference>
<evidence type="ECO:0008006" key="4">
    <source>
        <dbReference type="Google" id="ProtNLM"/>
    </source>
</evidence>
<keyword evidence="1" id="KW-0472">Membrane</keyword>
<evidence type="ECO:0000256" key="1">
    <source>
        <dbReference type="SAM" id="Phobius"/>
    </source>
</evidence>
<dbReference type="EMBL" id="CADIKF010000029">
    <property type="protein sequence ID" value="CAB3761736.1"/>
    <property type="molecule type" value="Genomic_DNA"/>
</dbReference>
<accession>A0A6J5E8Q8</accession>
<evidence type="ECO:0000313" key="2">
    <source>
        <dbReference type="EMBL" id="CAB3761736.1"/>
    </source>
</evidence>
<proteinExistence type="predicted"/>
<feature type="transmembrane region" description="Helical" evidence="1">
    <location>
        <begin position="130"/>
        <end position="149"/>
    </location>
</feature>
<dbReference type="InterPro" id="IPR018688">
    <property type="entry name" value="PpoB2-like"/>
</dbReference>
<feature type="transmembrane region" description="Helical" evidence="1">
    <location>
        <begin position="44"/>
        <end position="70"/>
    </location>
</feature>
<feature type="transmembrane region" description="Helical" evidence="1">
    <location>
        <begin position="185"/>
        <end position="206"/>
    </location>
</feature>
<protein>
    <recommendedName>
        <fullName evidence="4">Metal-binding integral membrane protein</fullName>
    </recommendedName>
</protein>
<sequence length="250" mass="25997">MLFIASAVLTVIGCVSMSTAGEMPMPGGWSMSIAWSRMCGQSWPRAAMSFVGMWIVMMVAMMLPSLAPVLWRYHEAVGRLGHAHARAARLTAAVGIGYFVVWAALGAAVFPPGAALAALAWQWPALARTGPLALGAVLLMAGMLQFSAWKAHLLASCRPAFACAQALPPEIGAAWRTGVRHGLHCAGCCAGLMIVLLAAGMIDLRAMAAVTVATTAERLAPQGESVARVIGAVIVMVGLLMFVRVAATGT</sequence>
<gene>
    <name evidence="2" type="ORF">LMG29739_03700</name>
</gene>